<dbReference type="Pfam" id="PF01992">
    <property type="entry name" value="vATP-synt_AC39"/>
    <property type="match status" value="1"/>
</dbReference>
<accession>A0A315ZYP5</accession>
<evidence type="ECO:0000256" key="1">
    <source>
        <dbReference type="ARBA" id="ARBA00006709"/>
    </source>
</evidence>
<sequence length="323" mass="36403">MNDLEYTYAVARIRALENSLFSNSEIERLLACPDEEQCLQLLSERGWGDGTGSMDVSAMLKREEEKTWEVIRELAPDMSVFDVLSYPKLYHNLKAAVKQVCTEVESENIFYEDCSIPGREMLQIVKNKEWARLPGNMGETAAEAYDTLLHTRDGQLCDVIVDRAALDAIYEAGRRAEDEIIQNYAESTVAIANIKIAVRSQKTAKSVDFMKRAMAPCQSVNVEQLARAAAGGMDAIRDYLSGTAYAEGAKALEESSSAFERWCDNRMMETIRPQKYNSFSVGPLVAYVLARESEIKTVRIIITGKQNGFPEESIRERIREMYV</sequence>
<dbReference type="PANTHER" id="PTHR38682">
    <property type="entry name" value="V-TYPE ATP SYNTHASE SUBUNIT C"/>
    <property type="match status" value="1"/>
</dbReference>
<keyword evidence="2" id="KW-0813">Transport</keyword>
<proteinExistence type="inferred from homology"/>
<dbReference type="Gene3D" id="1.10.132.50">
    <property type="entry name" value="ATP synthase (C/AC39) subunit, domain 3"/>
    <property type="match status" value="1"/>
</dbReference>
<dbReference type="InterPro" id="IPR035067">
    <property type="entry name" value="V-type_ATPase_csu/dsu"/>
</dbReference>
<evidence type="ECO:0000256" key="2">
    <source>
        <dbReference type="ARBA" id="ARBA00022448"/>
    </source>
</evidence>
<gene>
    <name evidence="4" type="ORF">SAMN05216529_10595</name>
</gene>
<evidence type="ECO:0000313" key="4">
    <source>
        <dbReference type="EMBL" id="SUQ14121.1"/>
    </source>
</evidence>
<dbReference type="AlphaFoldDB" id="A0A315ZYP5"/>
<protein>
    <submittedName>
        <fullName evidence="4">V/A-type H+-transporting ATPase subunit C</fullName>
    </submittedName>
</protein>
<name>A0A315ZYP5_9FIRM</name>
<keyword evidence="3" id="KW-0406">Ion transport</keyword>
<dbReference type="InterPro" id="IPR050873">
    <property type="entry name" value="V-ATPase_V0D/AC39_subunit"/>
</dbReference>
<evidence type="ECO:0000256" key="3">
    <source>
        <dbReference type="ARBA" id="ARBA00023065"/>
    </source>
</evidence>
<dbReference type="GO" id="GO:0046961">
    <property type="term" value="F:proton-transporting ATPase activity, rotational mechanism"/>
    <property type="evidence" value="ECO:0007669"/>
    <property type="project" value="InterPro"/>
</dbReference>
<dbReference type="PANTHER" id="PTHR38682:SF1">
    <property type="entry name" value="V-TYPE ATP SYNTHASE SUBUNIT C"/>
    <property type="match status" value="1"/>
</dbReference>
<dbReference type="RefSeq" id="WP_109710721.1">
    <property type="nucleotide sequence ID" value="NZ_QGDS01000005.1"/>
</dbReference>
<dbReference type="InterPro" id="IPR036079">
    <property type="entry name" value="ATPase_csu/dsu_sf"/>
</dbReference>
<comment type="similarity">
    <text evidence="1">Belongs to the V-ATPase V0D/AC39 subunit family.</text>
</comment>
<reference evidence="5" key="1">
    <citation type="submission" date="2017-07" db="EMBL/GenBank/DDBJ databases">
        <authorList>
            <person name="Varghese N."/>
            <person name="Submissions S."/>
        </authorList>
    </citation>
    <scope>NUCLEOTIDE SEQUENCE [LARGE SCALE GENOMIC DNA]</scope>
    <source>
        <strain evidence="5">NLAE-zl-C134</strain>
    </source>
</reference>
<dbReference type="SUPFAM" id="SSF103486">
    <property type="entry name" value="V-type ATP synthase subunit C"/>
    <property type="match status" value="1"/>
</dbReference>
<dbReference type="Gene3D" id="1.20.1690.10">
    <property type="entry name" value="V-type ATP synthase subunit C domain"/>
    <property type="match status" value="2"/>
</dbReference>
<dbReference type="EMBL" id="UHJJ01000005">
    <property type="protein sequence ID" value="SUQ14121.1"/>
    <property type="molecule type" value="Genomic_DNA"/>
</dbReference>
<keyword evidence="5" id="KW-1185">Reference proteome</keyword>
<dbReference type="InterPro" id="IPR002843">
    <property type="entry name" value="ATPase_V0-cplx_csu/dsu"/>
</dbReference>
<evidence type="ECO:0000313" key="5">
    <source>
        <dbReference type="Proteomes" id="UP000254051"/>
    </source>
</evidence>
<dbReference type="OrthoDB" id="1653at2"/>
<dbReference type="InterPro" id="IPR044911">
    <property type="entry name" value="V-type_ATPase_csu/dsu_dom_3"/>
</dbReference>
<organism evidence="4 5">
    <name type="scientific">Faecalicatena contorta</name>
    <dbReference type="NCBI Taxonomy" id="39482"/>
    <lineage>
        <taxon>Bacteria</taxon>
        <taxon>Bacillati</taxon>
        <taxon>Bacillota</taxon>
        <taxon>Clostridia</taxon>
        <taxon>Lachnospirales</taxon>
        <taxon>Lachnospiraceae</taxon>
        <taxon>Faecalicatena</taxon>
    </lineage>
</organism>
<dbReference type="Proteomes" id="UP000254051">
    <property type="component" value="Unassembled WGS sequence"/>
</dbReference>